<evidence type="ECO:0008006" key="3">
    <source>
        <dbReference type="Google" id="ProtNLM"/>
    </source>
</evidence>
<dbReference type="Pfam" id="PF10604">
    <property type="entry name" value="Polyketide_cyc2"/>
    <property type="match status" value="1"/>
</dbReference>
<dbReference type="AlphaFoldDB" id="A0A919FK76"/>
<evidence type="ECO:0000313" key="2">
    <source>
        <dbReference type="Proteomes" id="UP000617734"/>
    </source>
</evidence>
<comment type="caution">
    <text evidence="1">The sequence shown here is derived from an EMBL/GenBank/DDBJ whole genome shotgun (WGS) entry which is preliminary data.</text>
</comment>
<reference evidence="1" key="1">
    <citation type="journal article" date="2014" name="Int. J. Syst. Evol. Microbiol.">
        <title>Complete genome sequence of Corynebacterium casei LMG S-19264T (=DSM 44701T), isolated from a smear-ripened cheese.</title>
        <authorList>
            <consortium name="US DOE Joint Genome Institute (JGI-PGF)"/>
            <person name="Walter F."/>
            <person name="Albersmeier A."/>
            <person name="Kalinowski J."/>
            <person name="Ruckert C."/>
        </authorList>
    </citation>
    <scope>NUCLEOTIDE SEQUENCE</scope>
    <source>
        <strain evidence="1">JCM 4646</strain>
    </source>
</reference>
<evidence type="ECO:0000313" key="1">
    <source>
        <dbReference type="EMBL" id="GHH67497.1"/>
    </source>
</evidence>
<dbReference type="EMBL" id="BNBO01000009">
    <property type="protein sequence ID" value="GHH67497.1"/>
    <property type="molecule type" value="Genomic_DNA"/>
</dbReference>
<protein>
    <recommendedName>
        <fullName evidence="3">Polyketide cyclase</fullName>
    </recommendedName>
</protein>
<sequence>MARRDLVTGATTEVTVTVDLPPERVWDLAVDVTRIGEWSPECVRAGWTSRAGAVPRAGDRFRARNRYPDGFVATVECVVTEAVRPAVFAWVVLDDARDAARPGSLWRYDLRAAGKGTVVTQTFTHGPGLTGLREGAESGLGPEVVAGRLAQLRRNMTVTLRAMAGAAGR</sequence>
<keyword evidence="2" id="KW-1185">Reference proteome</keyword>
<dbReference type="GeneID" id="95352746"/>
<dbReference type="InterPro" id="IPR023393">
    <property type="entry name" value="START-like_dom_sf"/>
</dbReference>
<dbReference type="RefSeq" id="WP_190210711.1">
    <property type="nucleotide sequence ID" value="NZ_BNBO01000009.1"/>
</dbReference>
<dbReference type="Gene3D" id="3.30.530.20">
    <property type="match status" value="1"/>
</dbReference>
<reference evidence="1" key="2">
    <citation type="submission" date="2020-09" db="EMBL/GenBank/DDBJ databases">
        <authorList>
            <person name="Sun Q."/>
            <person name="Ohkuma M."/>
        </authorList>
    </citation>
    <scope>NUCLEOTIDE SEQUENCE</scope>
    <source>
        <strain evidence="1">JCM 4646</strain>
    </source>
</reference>
<dbReference type="CDD" id="cd07812">
    <property type="entry name" value="SRPBCC"/>
    <property type="match status" value="1"/>
</dbReference>
<gene>
    <name evidence="1" type="ORF">GCM10018781_22840</name>
</gene>
<dbReference type="InterPro" id="IPR019587">
    <property type="entry name" value="Polyketide_cyclase/dehydratase"/>
</dbReference>
<organism evidence="1 2">
    <name type="scientific">Kitasatospora indigofera</name>
    <dbReference type="NCBI Taxonomy" id="67307"/>
    <lineage>
        <taxon>Bacteria</taxon>
        <taxon>Bacillati</taxon>
        <taxon>Actinomycetota</taxon>
        <taxon>Actinomycetes</taxon>
        <taxon>Kitasatosporales</taxon>
        <taxon>Streptomycetaceae</taxon>
        <taxon>Kitasatospora</taxon>
    </lineage>
</organism>
<dbReference type="Proteomes" id="UP000617734">
    <property type="component" value="Unassembled WGS sequence"/>
</dbReference>
<proteinExistence type="predicted"/>
<dbReference type="SUPFAM" id="SSF55961">
    <property type="entry name" value="Bet v1-like"/>
    <property type="match status" value="1"/>
</dbReference>
<accession>A0A919FK76</accession>
<name>A0A919FK76_9ACTN</name>